<dbReference type="EMBL" id="JAENIJ010000027">
    <property type="protein sequence ID" value="MBK1883762.1"/>
    <property type="molecule type" value="Genomic_DNA"/>
</dbReference>
<organism evidence="2 3">
    <name type="scientific">Luteolibacter pohnpeiensis</name>
    <dbReference type="NCBI Taxonomy" id="454153"/>
    <lineage>
        <taxon>Bacteria</taxon>
        <taxon>Pseudomonadati</taxon>
        <taxon>Verrucomicrobiota</taxon>
        <taxon>Verrucomicrobiia</taxon>
        <taxon>Verrucomicrobiales</taxon>
        <taxon>Verrucomicrobiaceae</taxon>
        <taxon>Luteolibacter</taxon>
    </lineage>
</organism>
<dbReference type="PANTHER" id="PTHR13748:SF62">
    <property type="entry name" value="COBW DOMAIN-CONTAINING PROTEIN"/>
    <property type="match status" value="1"/>
</dbReference>
<sequence length="333" mass="36808">MLLEPLPELVSMRPMVLISGFLGAGKTTFLRDLLQQLVPHQLTADVILNDYENANLDAETLQEKAATIAPLASSCACCSGLKDLVDLAVAAQTTRSDVLLVELNGTADPIPLLESFTLLERKLRFRPRWQIGVIDARHFGNRGYYDELEVQQLQTASHFLLSHLDSVPKSKRKELFTQIQKLNPYASRTIASRLAANLAGVIATSSPVVVSKTEEHPSAHAHHQHGHHLSHTFTGCQILLPPRLRLKQVTSWLASLPESVIRAKALVTLIEEPGCRKLFERVGLDTMPKPLEVPISDRVPTSAICIGPQLDPNELLEHARQHFGPSVKIPEDE</sequence>
<feature type="domain" description="CobW/HypB/UreG nucleotide-binding" evidence="1">
    <location>
        <begin position="14"/>
        <end position="186"/>
    </location>
</feature>
<dbReference type="InterPro" id="IPR051316">
    <property type="entry name" value="Zinc-reg_GTPase_activator"/>
</dbReference>
<gene>
    <name evidence="2" type="ORF">JIN85_15190</name>
</gene>
<dbReference type="PANTHER" id="PTHR13748">
    <property type="entry name" value="COBW-RELATED"/>
    <property type="match status" value="1"/>
</dbReference>
<dbReference type="InterPro" id="IPR027417">
    <property type="entry name" value="P-loop_NTPase"/>
</dbReference>
<dbReference type="RefSeq" id="WP_234047456.1">
    <property type="nucleotide sequence ID" value="NZ_JAENIJ010000027.1"/>
</dbReference>
<dbReference type="GO" id="GO:0005737">
    <property type="term" value="C:cytoplasm"/>
    <property type="evidence" value="ECO:0007669"/>
    <property type="project" value="TreeGrafter"/>
</dbReference>
<evidence type="ECO:0000259" key="1">
    <source>
        <dbReference type="Pfam" id="PF02492"/>
    </source>
</evidence>
<name>A0A934VVP1_9BACT</name>
<dbReference type="Gene3D" id="3.30.1220.10">
    <property type="entry name" value="CobW-like, C-terminal domain"/>
    <property type="match status" value="1"/>
</dbReference>
<accession>A0A934VVP1</accession>
<protein>
    <recommendedName>
        <fullName evidence="1">CobW/HypB/UreG nucleotide-binding domain-containing protein</fullName>
    </recommendedName>
</protein>
<evidence type="ECO:0000313" key="2">
    <source>
        <dbReference type="EMBL" id="MBK1883762.1"/>
    </source>
</evidence>
<dbReference type="AlphaFoldDB" id="A0A934VVP1"/>
<dbReference type="Pfam" id="PF02492">
    <property type="entry name" value="cobW"/>
    <property type="match status" value="1"/>
</dbReference>
<dbReference type="SUPFAM" id="SSF52540">
    <property type="entry name" value="P-loop containing nucleoside triphosphate hydrolases"/>
    <property type="match status" value="1"/>
</dbReference>
<dbReference type="InterPro" id="IPR003495">
    <property type="entry name" value="CobW/HypB/UreG_nucleotide-bd"/>
</dbReference>
<keyword evidence="3" id="KW-1185">Reference proteome</keyword>
<comment type="caution">
    <text evidence="2">The sequence shown here is derived from an EMBL/GenBank/DDBJ whole genome shotgun (WGS) entry which is preliminary data.</text>
</comment>
<dbReference type="Gene3D" id="3.40.50.300">
    <property type="entry name" value="P-loop containing nucleotide triphosphate hydrolases"/>
    <property type="match status" value="1"/>
</dbReference>
<dbReference type="Proteomes" id="UP000603141">
    <property type="component" value="Unassembled WGS sequence"/>
</dbReference>
<evidence type="ECO:0000313" key="3">
    <source>
        <dbReference type="Proteomes" id="UP000603141"/>
    </source>
</evidence>
<dbReference type="InterPro" id="IPR036627">
    <property type="entry name" value="CobW-likC_sf"/>
</dbReference>
<reference evidence="2" key="1">
    <citation type="submission" date="2021-01" db="EMBL/GenBank/DDBJ databases">
        <title>Modified the classification status of verrucomicrobia.</title>
        <authorList>
            <person name="Feng X."/>
        </authorList>
    </citation>
    <scope>NUCLEOTIDE SEQUENCE</scope>
    <source>
        <strain evidence="2">KCTC 22041</strain>
    </source>
</reference>
<proteinExistence type="predicted"/>